<keyword evidence="2" id="KW-0378">Hydrolase</keyword>
<dbReference type="PANTHER" id="PTHR12147">
    <property type="entry name" value="METALLOPEPTIDASE M28 FAMILY MEMBER"/>
    <property type="match status" value="1"/>
</dbReference>
<dbReference type="GO" id="GO:0006508">
    <property type="term" value="P:proteolysis"/>
    <property type="evidence" value="ECO:0007669"/>
    <property type="project" value="InterPro"/>
</dbReference>
<proteinExistence type="predicted"/>
<organism evidence="2 3">
    <name type="scientific">Mangrovimicrobium sediminis</name>
    <dbReference type="NCBI Taxonomy" id="2562682"/>
    <lineage>
        <taxon>Bacteria</taxon>
        <taxon>Pseudomonadati</taxon>
        <taxon>Pseudomonadota</taxon>
        <taxon>Gammaproteobacteria</taxon>
        <taxon>Cellvibrionales</taxon>
        <taxon>Halieaceae</taxon>
        <taxon>Mangrovimicrobium</taxon>
    </lineage>
</organism>
<protein>
    <submittedName>
        <fullName evidence="2">M20/M25/M40 family metallo-hydrolase</fullName>
    </submittedName>
</protein>
<evidence type="ECO:0000313" key="3">
    <source>
        <dbReference type="Proteomes" id="UP000298050"/>
    </source>
</evidence>
<dbReference type="EMBL" id="SRLE01000012">
    <property type="protein sequence ID" value="TGD71739.1"/>
    <property type="molecule type" value="Genomic_DNA"/>
</dbReference>
<name>A0A4Z0LWT5_9GAMM</name>
<evidence type="ECO:0000259" key="1">
    <source>
        <dbReference type="Pfam" id="PF04389"/>
    </source>
</evidence>
<keyword evidence="3" id="KW-1185">Reference proteome</keyword>
<reference evidence="2 3" key="1">
    <citation type="submission" date="2019-04" db="EMBL/GenBank/DDBJ databases">
        <title>Taxonomy of novel Haliea sp. from mangrove soil of West Coast of India.</title>
        <authorList>
            <person name="Verma A."/>
            <person name="Kumar P."/>
            <person name="Krishnamurthi S."/>
        </authorList>
    </citation>
    <scope>NUCLEOTIDE SEQUENCE [LARGE SCALE GENOMIC DNA]</scope>
    <source>
        <strain evidence="2 3">SAOS-164</strain>
    </source>
</reference>
<gene>
    <name evidence="2" type="ORF">E4634_16625</name>
</gene>
<dbReference type="AlphaFoldDB" id="A0A4Z0LWT5"/>
<dbReference type="Pfam" id="PF04389">
    <property type="entry name" value="Peptidase_M28"/>
    <property type="match status" value="1"/>
</dbReference>
<evidence type="ECO:0000313" key="2">
    <source>
        <dbReference type="EMBL" id="TGD71739.1"/>
    </source>
</evidence>
<sequence length="338" mass="36535">MPGFPLHRHALRALFLSFTIPPALSLAMSCALPLALNFALAAVLAAPTAAAALTFTPHIDRDALLTDIRTLADDRMEGREMGTRGNALAQDYIERALADSGLAAVGRGWRHPFACRQRQRELDCANLLGTLPGSSPETIVVSAHFDHLGVGDGDIYNGADDNASGVAAVLALVRALRDWTPRHTIVFAFFDAEEFEHQGATWLLADPALARSDIRLNINLDMLSRSERGELYVAGTHHYPGLLPLVQAPASSAPVTLLAGHDRPELGEDDWTAGSDHHAFHLRGIPFLYFGVEDHPDYHQPSDEFARINPDFYVDAVRTVAAALLAADAFLPPGGLPH</sequence>
<dbReference type="GO" id="GO:0008235">
    <property type="term" value="F:metalloexopeptidase activity"/>
    <property type="evidence" value="ECO:0007669"/>
    <property type="project" value="InterPro"/>
</dbReference>
<dbReference type="Gene3D" id="3.40.630.10">
    <property type="entry name" value="Zn peptidases"/>
    <property type="match status" value="1"/>
</dbReference>
<accession>A0A4Z0LWT5</accession>
<feature type="domain" description="Peptidase M28" evidence="1">
    <location>
        <begin position="126"/>
        <end position="322"/>
    </location>
</feature>
<dbReference type="RefSeq" id="WP_135445783.1">
    <property type="nucleotide sequence ID" value="NZ_SRLE01000012.1"/>
</dbReference>
<dbReference type="InterPro" id="IPR045175">
    <property type="entry name" value="M28_fam"/>
</dbReference>
<comment type="caution">
    <text evidence="2">The sequence shown here is derived from an EMBL/GenBank/DDBJ whole genome shotgun (WGS) entry which is preliminary data.</text>
</comment>
<dbReference type="InterPro" id="IPR007484">
    <property type="entry name" value="Peptidase_M28"/>
</dbReference>
<dbReference type="OrthoDB" id="1521787at2"/>
<dbReference type="SUPFAM" id="SSF53187">
    <property type="entry name" value="Zn-dependent exopeptidases"/>
    <property type="match status" value="1"/>
</dbReference>
<dbReference type="PANTHER" id="PTHR12147:SF26">
    <property type="entry name" value="PEPTIDASE M28 DOMAIN-CONTAINING PROTEIN"/>
    <property type="match status" value="1"/>
</dbReference>
<dbReference type="Proteomes" id="UP000298050">
    <property type="component" value="Unassembled WGS sequence"/>
</dbReference>